<accession>A0A510UNL4</accession>
<reference evidence="2 4" key="2">
    <citation type="submission" date="2019-11" db="EMBL/GenBank/DDBJ databases">
        <title>Using colonization assays and comparative genomics to discover symbiosis behaviors and factors in Vibrio fischeri.</title>
        <authorList>
            <person name="Bongrand C."/>
            <person name="Moriano-Gutierrez S."/>
            <person name="Arevalo P."/>
            <person name="Mcfall-Ngai M."/>
            <person name="Visick K."/>
            <person name="Polz M.F."/>
            <person name="Ruby E.G."/>
        </authorList>
    </citation>
    <scope>NUCLEOTIDE SEQUENCE [LARGE SCALE GENOMIC DNA]</scope>
    <source>
        <strain evidence="4">emors.4.1</strain>
        <strain evidence="2">Emors.4.1</strain>
    </source>
</reference>
<evidence type="ECO:0000313" key="2">
    <source>
        <dbReference type="EMBL" id="MUK51103.1"/>
    </source>
</evidence>
<dbReference type="Proteomes" id="UP000321787">
    <property type="component" value="Unassembled WGS sequence"/>
</dbReference>
<evidence type="ECO:0000313" key="1">
    <source>
        <dbReference type="EMBL" id="GEK16056.1"/>
    </source>
</evidence>
<dbReference type="EMBL" id="BJTZ01000059">
    <property type="protein sequence ID" value="GEK16056.1"/>
    <property type="molecule type" value="Genomic_DNA"/>
</dbReference>
<dbReference type="EMBL" id="WOBN01000035">
    <property type="protein sequence ID" value="MUK51103.1"/>
    <property type="molecule type" value="Genomic_DNA"/>
</dbReference>
<name>A0A510UNL4_ALIFS</name>
<protein>
    <submittedName>
        <fullName evidence="1">Uncharacterized protein</fullName>
    </submittedName>
</protein>
<reference evidence="1 3" key="1">
    <citation type="submission" date="2019-07" db="EMBL/GenBank/DDBJ databases">
        <title>Whole genome shotgun sequence of Aliivibrio fischeri NBRC 101058.</title>
        <authorList>
            <person name="Hosoyama A."/>
            <person name="Uohara A."/>
            <person name="Ohji S."/>
            <person name="Ichikawa N."/>
        </authorList>
    </citation>
    <scope>NUCLEOTIDE SEQUENCE [LARGE SCALE GENOMIC DNA]</scope>
    <source>
        <strain evidence="1 3">NBRC 101058</strain>
    </source>
</reference>
<sequence length="52" mass="6281">MKGLKKNKVDKAIQFAEYPTYRALHWYRDIHGNVAKKFTLIKPYQTINNHYK</sequence>
<dbReference type="AlphaFoldDB" id="A0A510UNL4"/>
<dbReference type="RefSeq" id="WP_155656591.1">
    <property type="nucleotide sequence ID" value="NZ_BJTZ01000059.1"/>
</dbReference>
<proteinExistence type="predicted"/>
<evidence type="ECO:0000313" key="3">
    <source>
        <dbReference type="Proteomes" id="UP000321787"/>
    </source>
</evidence>
<dbReference type="Proteomes" id="UP000448038">
    <property type="component" value="Unassembled WGS sequence"/>
</dbReference>
<gene>
    <name evidence="1" type="ORF">AFI02nite_40920</name>
    <name evidence="2" type="ORF">GNP88_18375</name>
</gene>
<organism evidence="1 3">
    <name type="scientific">Aliivibrio fischeri</name>
    <name type="common">Vibrio fischeri</name>
    <dbReference type="NCBI Taxonomy" id="668"/>
    <lineage>
        <taxon>Bacteria</taxon>
        <taxon>Pseudomonadati</taxon>
        <taxon>Pseudomonadota</taxon>
        <taxon>Gammaproteobacteria</taxon>
        <taxon>Vibrionales</taxon>
        <taxon>Vibrionaceae</taxon>
        <taxon>Aliivibrio</taxon>
    </lineage>
</organism>
<comment type="caution">
    <text evidence="1">The sequence shown here is derived from an EMBL/GenBank/DDBJ whole genome shotgun (WGS) entry which is preliminary data.</text>
</comment>
<evidence type="ECO:0000313" key="4">
    <source>
        <dbReference type="Proteomes" id="UP000448038"/>
    </source>
</evidence>